<evidence type="ECO:0000313" key="1">
    <source>
        <dbReference type="EMBL" id="ALG96766.1"/>
    </source>
</evidence>
<name>A0A0N9NJF7_9VIRU</name>
<dbReference type="KEGG" id="vg:26637856"/>
<dbReference type="RefSeq" id="YP_009211288.1">
    <property type="nucleotide sequence ID" value="NC_028938.1"/>
</dbReference>
<protein>
    <submittedName>
        <fullName evidence="1">Uncharacterized protein</fullName>
    </submittedName>
</protein>
<organism evidence="1 2">
    <name type="scientific">Acidianus bottle-shaped virus 2 strain ABV2</name>
    <dbReference type="NCBI Taxonomy" id="1732173"/>
    <lineage>
        <taxon>Viruses</taxon>
        <taxon>Viruses incertae sedis</taxon>
        <taxon>Ampullaviridae</taxon>
        <taxon>Bottigliavirus</taxon>
        <taxon>Bottigliavirus puteoliense</taxon>
        <taxon>Bottigliavirus ABV2</taxon>
    </lineage>
</organism>
<keyword evidence="2" id="KW-1185">Reference proteome</keyword>
<accession>A0A0N9NJF7</accession>
<reference evidence="1 2" key="1">
    <citation type="journal article" date="2015" name="Environ. Microbiol.">
        <title>Novel viral genomes identified from six metagenomes reveal wide distribution of archaeal viruses and high viral diversity in terrestrial hot springs.</title>
        <authorList>
            <person name="Gudbergsdottir S.R."/>
            <person name="Menzel P."/>
            <person name="Krogh A."/>
            <person name="Young M."/>
            <person name="Peng X."/>
        </authorList>
    </citation>
    <scope>NUCLEOTIDE SEQUENCE [LARGE SCALE GENOMIC DNA]</scope>
    <source>
        <strain evidence="1 2">ABV2</strain>
    </source>
</reference>
<evidence type="ECO:0000313" key="2">
    <source>
        <dbReference type="Proteomes" id="UP000202536"/>
    </source>
</evidence>
<dbReference type="GeneID" id="26637856"/>
<proteinExistence type="predicted"/>
<sequence>MPSGNVLVPEDVFKKAKQFSSLMPAEIKKQIQTLENMHRSFSLPAKIDNNYVMIVGIVTEAPIKASIAYDLDDLKIILQVILKALDKLGVNRDEFFAEMLQQGETSA</sequence>
<dbReference type="EMBL" id="KP282673">
    <property type="protein sequence ID" value="ALG96766.1"/>
    <property type="molecule type" value="Genomic_DNA"/>
</dbReference>
<dbReference type="OrthoDB" id="27560at10239"/>
<dbReference type="Proteomes" id="UP000202536">
    <property type="component" value="Segment"/>
</dbReference>